<accession>A0A9P0G4D7</accession>
<reference evidence="3" key="1">
    <citation type="submission" date="2021-12" db="EMBL/GenBank/DDBJ databases">
        <authorList>
            <person name="King R."/>
        </authorList>
    </citation>
    <scope>NUCLEOTIDE SEQUENCE</scope>
</reference>
<feature type="chain" id="PRO_5040300238" evidence="2">
    <location>
        <begin position="27"/>
        <end position="525"/>
    </location>
</feature>
<keyword evidence="2" id="KW-0732">Signal</keyword>
<sequence length="525" mass="61003">MINMYSKFGFLLTYFSSYLVFNFANAQSSGSGVEHWINFNNRFSQPGAGAPFSYVPAYYIETPHSFNDDELQICHVEDNADHWPSTYRYNPQAKTSRSWTSEVSDLSSSGLVYEYPDSYGLVPKPVYEHEDCHRSLPEPLQKHPVYRVSMPEPIYEHAPVPELDTRHPIPLEPVLPTSILERVREHPPSLNKPEGHPVILEPVHPRPTQERKYKDPELHPAKSEQVHLASVPERYPLMFKGHPEPAHEKIYEDPDYQLISEPIYYAPVEHEPIDSKPVHHAPPENNPEPIYAHRPTEPEPVYHAPLEHGPEPMYVHRPIKPKPLYHAPPKHIPEEIYVHRPTEPEPFYHAPPKHIPEEIYVHRPTEPEPVYYAPLEHDPEEMYMHRPDEPESVYYAPLEDDPAAIYAHRPELPEEPVFASGRSSEPEPGHVLLNDGPVDGDELVIEPTTVQTYEHYVEEIREEEEEERELQLKKARQKPMTGILRLLDMLGRQPDTIVDSILDRPWDRLYRGHKNCWDYKSIKCD</sequence>
<feature type="signal peptide" evidence="2">
    <location>
        <begin position="1"/>
        <end position="26"/>
    </location>
</feature>
<evidence type="ECO:0000313" key="4">
    <source>
        <dbReference type="Proteomes" id="UP001152759"/>
    </source>
</evidence>
<dbReference type="AlphaFoldDB" id="A0A9P0G4D7"/>
<proteinExistence type="predicted"/>
<feature type="region of interest" description="Disordered" evidence="1">
    <location>
        <begin position="186"/>
        <end position="223"/>
    </location>
</feature>
<keyword evidence="4" id="KW-1185">Reference proteome</keyword>
<dbReference type="EMBL" id="OU963866">
    <property type="protein sequence ID" value="CAH0773225.1"/>
    <property type="molecule type" value="Genomic_DNA"/>
</dbReference>
<evidence type="ECO:0000256" key="1">
    <source>
        <dbReference type="SAM" id="MobiDB-lite"/>
    </source>
</evidence>
<organism evidence="3 4">
    <name type="scientific">Bemisia tabaci</name>
    <name type="common">Sweetpotato whitefly</name>
    <name type="synonym">Aleurodes tabaci</name>
    <dbReference type="NCBI Taxonomy" id="7038"/>
    <lineage>
        <taxon>Eukaryota</taxon>
        <taxon>Metazoa</taxon>
        <taxon>Ecdysozoa</taxon>
        <taxon>Arthropoda</taxon>
        <taxon>Hexapoda</taxon>
        <taxon>Insecta</taxon>
        <taxon>Pterygota</taxon>
        <taxon>Neoptera</taxon>
        <taxon>Paraneoptera</taxon>
        <taxon>Hemiptera</taxon>
        <taxon>Sternorrhyncha</taxon>
        <taxon>Aleyrodoidea</taxon>
        <taxon>Aleyrodidae</taxon>
        <taxon>Aleyrodinae</taxon>
        <taxon>Bemisia</taxon>
    </lineage>
</organism>
<evidence type="ECO:0000313" key="3">
    <source>
        <dbReference type="EMBL" id="CAH0773225.1"/>
    </source>
</evidence>
<evidence type="ECO:0000256" key="2">
    <source>
        <dbReference type="SAM" id="SignalP"/>
    </source>
</evidence>
<dbReference type="Proteomes" id="UP001152759">
    <property type="component" value="Chromosome 5"/>
</dbReference>
<gene>
    <name evidence="3" type="ORF">BEMITA_LOCUS9737</name>
</gene>
<protein>
    <submittedName>
        <fullName evidence="3">Uncharacterized protein</fullName>
    </submittedName>
</protein>
<feature type="region of interest" description="Disordered" evidence="1">
    <location>
        <begin position="274"/>
        <end position="298"/>
    </location>
</feature>
<name>A0A9P0G4D7_BEMTA</name>
<feature type="compositionally biased region" description="Basic and acidic residues" evidence="1">
    <location>
        <begin position="203"/>
        <end position="223"/>
    </location>
</feature>